<evidence type="ECO:0000313" key="3">
    <source>
        <dbReference type="Proteomes" id="UP000799118"/>
    </source>
</evidence>
<sequence>MLTGGLEDVFSNRQPVALSSRPPKKPKISAGAEITSGNERGKGKARVVKTPSDAGTKRTLQQAGLTQKVIARSPPATTTLYATPSKAIKIELFWRDFGEKAVDVGEDGGEH</sequence>
<name>A0A6A4GB04_9AGAR</name>
<organism evidence="2 3">
    <name type="scientific">Gymnopus androsaceus JB14</name>
    <dbReference type="NCBI Taxonomy" id="1447944"/>
    <lineage>
        <taxon>Eukaryota</taxon>
        <taxon>Fungi</taxon>
        <taxon>Dikarya</taxon>
        <taxon>Basidiomycota</taxon>
        <taxon>Agaricomycotina</taxon>
        <taxon>Agaricomycetes</taxon>
        <taxon>Agaricomycetidae</taxon>
        <taxon>Agaricales</taxon>
        <taxon>Marasmiineae</taxon>
        <taxon>Omphalotaceae</taxon>
        <taxon>Gymnopus</taxon>
    </lineage>
</organism>
<feature type="region of interest" description="Disordered" evidence="1">
    <location>
        <begin position="1"/>
        <end position="61"/>
    </location>
</feature>
<keyword evidence="3" id="KW-1185">Reference proteome</keyword>
<proteinExistence type="predicted"/>
<dbReference type="AlphaFoldDB" id="A0A6A4GB04"/>
<dbReference type="Proteomes" id="UP000799118">
    <property type="component" value="Unassembled WGS sequence"/>
</dbReference>
<reference evidence="2" key="1">
    <citation type="journal article" date="2019" name="Environ. Microbiol.">
        <title>Fungal ecological strategies reflected in gene transcription - a case study of two litter decomposers.</title>
        <authorList>
            <person name="Barbi F."/>
            <person name="Kohler A."/>
            <person name="Barry K."/>
            <person name="Baskaran P."/>
            <person name="Daum C."/>
            <person name="Fauchery L."/>
            <person name="Ihrmark K."/>
            <person name="Kuo A."/>
            <person name="LaButti K."/>
            <person name="Lipzen A."/>
            <person name="Morin E."/>
            <person name="Grigoriev I.V."/>
            <person name="Henrissat B."/>
            <person name="Lindahl B."/>
            <person name="Martin F."/>
        </authorList>
    </citation>
    <scope>NUCLEOTIDE SEQUENCE</scope>
    <source>
        <strain evidence="2">JB14</strain>
    </source>
</reference>
<dbReference type="EMBL" id="ML771187">
    <property type="protein sequence ID" value="KAE9382653.1"/>
    <property type="molecule type" value="Genomic_DNA"/>
</dbReference>
<gene>
    <name evidence="2" type="ORF">BT96DRAFT_1010265</name>
</gene>
<evidence type="ECO:0000256" key="1">
    <source>
        <dbReference type="SAM" id="MobiDB-lite"/>
    </source>
</evidence>
<evidence type="ECO:0000313" key="2">
    <source>
        <dbReference type="EMBL" id="KAE9382653.1"/>
    </source>
</evidence>
<protein>
    <submittedName>
        <fullName evidence="2">Uncharacterized protein</fullName>
    </submittedName>
</protein>
<accession>A0A6A4GB04</accession>